<sequence>MHGDRRSVVSGISTTWPGCPLEWLTWILRGWPVCAILSYNTRHGSSLINEESCAWELHALSTTHCLTSRAVIIPASYAWCEASHPEAALHSDFLPE</sequence>
<evidence type="ECO:0000313" key="2">
    <source>
        <dbReference type="Proteomes" id="UP000324222"/>
    </source>
</evidence>
<evidence type="ECO:0000313" key="1">
    <source>
        <dbReference type="EMBL" id="MPC41375.1"/>
    </source>
</evidence>
<accession>A0A5B7F6Z4</accession>
<dbReference type="Proteomes" id="UP000324222">
    <property type="component" value="Unassembled WGS sequence"/>
</dbReference>
<keyword evidence="2" id="KW-1185">Reference proteome</keyword>
<proteinExistence type="predicted"/>
<dbReference type="AlphaFoldDB" id="A0A5B7F6Z4"/>
<dbReference type="EMBL" id="VSRR010005032">
    <property type="protein sequence ID" value="MPC41375.1"/>
    <property type="molecule type" value="Genomic_DNA"/>
</dbReference>
<reference evidence="1 2" key="1">
    <citation type="submission" date="2019-05" db="EMBL/GenBank/DDBJ databases">
        <title>Another draft genome of Portunus trituberculatus and its Hox gene families provides insights of decapod evolution.</title>
        <authorList>
            <person name="Jeong J.-H."/>
            <person name="Song I."/>
            <person name="Kim S."/>
            <person name="Choi T."/>
            <person name="Kim D."/>
            <person name="Ryu S."/>
            <person name="Kim W."/>
        </authorList>
    </citation>
    <scope>NUCLEOTIDE SEQUENCE [LARGE SCALE GENOMIC DNA]</scope>
    <source>
        <tissue evidence="1">Muscle</tissue>
    </source>
</reference>
<name>A0A5B7F6Z4_PORTR</name>
<organism evidence="1 2">
    <name type="scientific">Portunus trituberculatus</name>
    <name type="common">Swimming crab</name>
    <name type="synonym">Neptunus trituberculatus</name>
    <dbReference type="NCBI Taxonomy" id="210409"/>
    <lineage>
        <taxon>Eukaryota</taxon>
        <taxon>Metazoa</taxon>
        <taxon>Ecdysozoa</taxon>
        <taxon>Arthropoda</taxon>
        <taxon>Crustacea</taxon>
        <taxon>Multicrustacea</taxon>
        <taxon>Malacostraca</taxon>
        <taxon>Eumalacostraca</taxon>
        <taxon>Eucarida</taxon>
        <taxon>Decapoda</taxon>
        <taxon>Pleocyemata</taxon>
        <taxon>Brachyura</taxon>
        <taxon>Eubrachyura</taxon>
        <taxon>Portunoidea</taxon>
        <taxon>Portunidae</taxon>
        <taxon>Portuninae</taxon>
        <taxon>Portunus</taxon>
    </lineage>
</organism>
<gene>
    <name evidence="1" type="ORF">E2C01_034964</name>
</gene>
<comment type="caution">
    <text evidence="1">The sequence shown here is derived from an EMBL/GenBank/DDBJ whole genome shotgun (WGS) entry which is preliminary data.</text>
</comment>
<protein>
    <submittedName>
        <fullName evidence="1">Uncharacterized protein</fullName>
    </submittedName>
</protein>